<dbReference type="EMBL" id="VXOY01000003">
    <property type="protein sequence ID" value="MYE37932.1"/>
    <property type="molecule type" value="Genomic_DNA"/>
</dbReference>
<sequence>MNNLLSNKMALAGVLAVVIVVLAVVFVLGGGDSEESPVPEGFTEVKIGTIGPLTGNSASFGTQINRVLNSNLAAMNAIGEPKKIVFSFVHEDGGCNSEDALAAYNKLTKEDKVQFIIGGACSAETLAIGDALFEESDTDVLVLSPSSSNVNIEGKNPYLFSLSYSDDIVATAIANEMSQHSRVAIITEDTDYTTGLTDSVKFRLQESETTEIVVDEVFSEENPDFVTILADVKAANPDAIFLNPNIGANAQSIVREMAAIGGWDGVALYGQFSYISPDVLAESPEITNGMVIIDAPQVGGEGLATVYEDLTGEAGALADLGPYYTAASLDASTLLARLITEHSGNDAQAHAEAVGDTEESADNDGEEGTDTEDADSDEDTASEESTDTDSGTGDMMMVATAEMVRDALVSQAQTGYYLGTIDFTNTSFVSGIGVGKYVVEEGVAVWQEAYVN</sequence>
<dbReference type="SUPFAM" id="SSF53822">
    <property type="entry name" value="Periplasmic binding protein-like I"/>
    <property type="match status" value="1"/>
</dbReference>
<dbReference type="PANTHER" id="PTHR30483">
    <property type="entry name" value="LEUCINE-SPECIFIC-BINDING PROTEIN"/>
    <property type="match status" value="1"/>
</dbReference>
<name>A0A845D8W4_9BACT</name>
<feature type="region of interest" description="Disordered" evidence="3">
    <location>
        <begin position="346"/>
        <end position="393"/>
    </location>
</feature>
<comment type="similarity">
    <text evidence="1">Belongs to the leucine-binding protein family.</text>
</comment>
<dbReference type="Pfam" id="PF13458">
    <property type="entry name" value="Peripla_BP_6"/>
    <property type="match status" value="1"/>
</dbReference>
<evidence type="ECO:0000259" key="4">
    <source>
        <dbReference type="Pfam" id="PF13458"/>
    </source>
</evidence>
<dbReference type="InterPro" id="IPR028081">
    <property type="entry name" value="Leu-bd"/>
</dbReference>
<protein>
    <submittedName>
        <fullName evidence="5">ABC transporter substrate-binding protein</fullName>
    </submittedName>
</protein>
<evidence type="ECO:0000313" key="6">
    <source>
        <dbReference type="Proteomes" id="UP000449092"/>
    </source>
</evidence>
<reference evidence="5 6" key="1">
    <citation type="submission" date="2019-09" db="EMBL/GenBank/DDBJ databases">
        <title>Characterisation of the sponge microbiome using genome-centric metagenomics.</title>
        <authorList>
            <person name="Engelberts J.P."/>
            <person name="Robbins S.J."/>
            <person name="De Goeij J.M."/>
            <person name="Aranda M."/>
            <person name="Bell S.C."/>
            <person name="Webster N.S."/>
        </authorList>
    </citation>
    <scope>NUCLEOTIDE SEQUENCE [LARGE SCALE GENOMIC DNA]</scope>
    <source>
        <strain evidence="5">SB0662_bin_43</strain>
    </source>
</reference>
<evidence type="ECO:0000256" key="2">
    <source>
        <dbReference type="ARBA" id="ARBA00022729"/>
    </source>
</evidence>
<dbReference type="PANTHER" id="PTHR30483:SF6">
    <property type="entry name" value="PERIPLASMIC BINDING PROTEIN OF ABC TRANSPORTER FOR NATURAL AMINO ACIDS"/>
    <property type="match status" value="1"/>
</dbReference>
<evidence type="ECO:0000256" key="3">
    <source>
        <dbReference type="SAM" id="MobiDB-lite"/>
    </source>
</evidence>
<evidence type="ECO:0000256" key="1">
    <source>
        <dbReference type="ARBA" id="ARBA00010062"/>
    </source>
</evidence>
<accession>A0A845D8W4</accession>
<gene>
    <name evidence="5" type="ORF">F4X82_00205</name>
</gene>
<feature type="domain" description="Leucine-binding protein" evidence="4">
    <location>
        <begin position="44"/>
        <end position="308"/>
    </location>
</feature>
<keyword evidence="2" id="KW-0732">Signal</keyword>
<dbReference type="InterPro" id="IPR051010">
    <property type="entry name" value="BCAA_transport"/>
</dbReference>
<evidence type="ECO:0000313" key="5">
    <source>
        <dbReference type="EMBL" id="MYE37932.1"/>
    </source>
</evidence>
<proteinExistence type="inferred from homology"/>
<comment type="caution">
    <text evidence="5">The sequence shown here is derived from an EMBL/GenBank/DDBJ whole genome shotgun (WGS) entry which is preliminary data.</text>
</comment>
<organism evidence="5 6">
    <name type="scientific">Candidatus Spechtbacteria bacterium SB0662_bin_43</name>
    <dbReference type="NCBI Taxonomy" id="2604897"/>
    <lineage>
        <taxon>Bacteria</taxon>
        <taxon>Candidatus Spechtiibacteriota</taxon>
    </lineage>
</organism>
<dbReference type="Gene3D" id="3.40.50.2300">
    <property type="match status" value="2"/>
</dbReference>
<dbReference type="InterPro" id="IPR028082">
    <property type="entry name" value="Peripla_BP_I"/>
</dbReference>
<dbReference type="Proteomes" id="UP000449092">
    <property type="component" value="Unassembled WGS sequence"/>
</dbReference>
<feature type="compositionally biased region" description="Acidic residues" evidence="3">
    <location>
        <begin position="355"/>
        <end position="387"/>
    </location>
</feature>
<dbReference type="AlphaFoldDB" id="A0A845D8W4"/>